<dbReference type="Pfam" id="PF02517">
    <property type="entry name" value="Rce1-like"/>
    <property type="match status" value="1"/>
</dbReference>
<keyword evidence="1" id="KW-1133">Transmembrane helix</keyword>
<comment type="caution">
    <text evidence="3">The sequence shown here is derived from an EMBL/GenBank/DDBJ whole genome shotgun (WGS) entry which is preliminary data.</text>
</comment>
<dbReference type="AlphaFoldDB" id="A0A4R1QUA9"/>
<dbReference type="OrthoDB" id="9777755at2"/>
<dbReference type="RefSeq" id="WP_051869342.1">
    <property type="nucleotide sequence ID" value="NZ_JPNB01000001.1"/>
</dbReference>
<feature type="transmembrane region" description="Helical" evidence="1">
    <location>
        <begin position="254"/>
        <end position="271"/>
    </location>
</feature>
<name>A0A4R1QUA9_9FIRM</name>
<dbReference type="STRING" id="1469948.GCA_000732725_01673"/>
<accession>A0A4R1QUA9</accession>
<feature type="transmembrane region" description="Helical" evidence="1">
    <location>
        <begin position="126"/>
        <end position="146"/>
    </location>
</feature>
<dbReference type="EMBL" id="SLUO01000027">
    <property type="protein sequence ID" value="TCL53730.1"/>
    <property type="molecule type" value="Genomic_DNA"/>
</dbReference>
<feature type="transmembrane region" description="Helical" evidence="1">
    <location>
        <begin position="87"/>
        <end position="114"/>
    </location>
</feature>
<keyword evidence="3" id="KW-0378">Hydrolase</keyword>
<sequence length="290" mass="32606">MKLQNFMRQHPLFSFFFMAYAFSWIILIPYILSQWNILPNTNVFMIFFGLTAFVGPALSAYIMGRITEGKGGWLNMKKRFRRFKVGWIWYVFILFGIPLVMTLGISILPGAIASFQGVPSGFYAKYIIYFTIIFFGGGPLGEEIGWRGFALPRMQAQYGALRATLLLGVLWTFWHLPHFLTTAQRGGPDSSLSILYINLPIFLLLVMSVAVIMTWVFNHTKGSLFIAILVHTSINTFSLILPLFSAPIVTSTDLPVAIGLGIMAIVILIFTRGKLGYQTDRKQTGSKCSL</sequence>
<protein>
    <submittedName>
        <fullName evidence="3">CAAX prenyl protease-like protein</fullName>
    </submittedName>
</protein>
<proteinExistence type="predicted"/>
<dbReference type="InterPro" id="IPR003675">
    <property type="entry name" value="Rce1/LyrA-like_dom"/>
</dbReference>
<feature type="transmembrane region" description="Helical" evidence="1">
    <location>
        <begin position="158"/>
        <end position="174"/>
    </location>
</feature>
<dbReference type="PANTHER" id="PTHR35797:SF1">
    <property type="entry name" value="PROTEASE"/>
    <property type="match status" value="1"/>
</dbReference>
<evidence type="ECO:0000256" key="1">
    <source>
        <dbReference type="SAM" id="Phobius"/>
    </source>
</evidence>
<feature type="transmembrane region" description="Helical" evidence="1">
    <location>
        <begin position="44"/>
        <end position="66"/>
    </location>
</feature>
<evidence type="ECO:0000313" key="3">
    <source>
        <dbReference type="EMBL" id="TCL53730.1"/>
    </source>
</evidence>
<keyword evidence="4" id="KW-1185">Reference proteome</keyword>
<gene>
    <name evidence="3" type="ORF">EDD76_1273</name>
</gene>
<evidence type="ECO:0000259" key="2">
    <source>
        <dbReference type="Pfam" id="PF02517"/>
    </source>
</evidence>
<reference evidence="3 4" key="1">
    <citation type="submission" date="2019-03" db="EMBL/GenBank/DDBJ databases">
        <title>Genomic Encyclopedia of Type Strains, Phase IV (KMG-IV): sequencing the most valuable type-strain genomes for metagenomic binning, comparative biology and taxonomic classification.</title>
        <authorList>
            <person name="Goeker M."/>
        </authorList>
    </citation>
    <scope>NUCLEOTIDE SEQUENCE [LARGE SCALE GENOMIC DNA]</scope>
    <source>
        <strain evidence="3 4">DSM 100556</strain>
    </source>
</reference>
<evidence type="ECO:0000313" key="4">
    <source>
        <dbReference type="Proteomes" id="UP000295718"/>
    </source>
</evidence>
<keyword evidence="1" id="KW-0812">Transmembrane</keyword>
<dbReference type="PANTHER" id="PTHR35797">
    <property type="entry name" value="PROTEASE-RELATED"/>
    <property type="match status" value="1"/>
</dbReference>
<keyword evidence="3" id="KW-0645">Protease</keyword>
<dbReference type="GO" id="GO:0080120">
    <property type="term" value="P:CAAX-box protein maturation"/>
    <property type="evidence" value="ECO:0007669"/>
    <property type="project" value="UniProtKB-ARBA"/>
</dbReference>
<feature type="transmembrane region" description="Helical" evidence="1">
    <location>
        <begin position="12"/>
        <end position="32"/>
    </location>
</feature>
<feature type="domain" description="CAAX prenyl protease 2/Lysostaphin resistance protein A-like" evidence="2">
    <location>
        <begin position="128"/>
        <end position="237"/>
    </location>
</feature>
<dbReference type="GO" id="GO:0004175">
    <property type="term" value="F:endopeptidase activity"/>
    <property type="evidence" value="ECO:0007669"/>
    <property type="project" value="UniProtKB-ARBA"/>
</dbReference>
<feature type="transmembrane region" description="Helical" evidence="1">
    <location>
        <begin position="224"/>
        <end position="248"/>
    </location>
</feature>
<feature type="transmembrane region" description="Helical" evidence="1">
    <location>
        <begin position="194"/>
        <end position="217"/>
    </location>
</feature>
<dbReference type="GO" id="GO:0006508">
    <property type="term" value="P:proteolysis"/>
    <property type="evidence" value="ECO:0007669"/>
    <property type="project" value="UniProtKB-KW"/>
</dbReference>
<dbReference type="InterPro" id="IPR042150">
    <property type="entry name" value="MmRce1-like"/>
</dbReference>
<organism evidence="3 4">
    <name type="scientific">Kineothrix alysoides</name>
    <dbReference type="NCBI Taxonomy" id="1469948"/>
    <lineage>
        <taxon>Bacteria</taxon>
        <taxon>Bacillati</taxon>
        <taxon>Bacillota</taxon>
        <taxon>Clostridia</taxon>
        <taxon>Lachnospirales</taxon>
        <taxon>Lachnospiraceae</taxon>
        <taxon>Kineothrix</taxon>
    </lineage>
</organism>
<keyword evidence="1" id="KW-0472">Membrane</keyword>
<dbReference type="Proteomes" id="UP000295718">
    <property type="component" value="Unassembled WGS sequence"/>
</dbReference>